<accession>A0ABV1H4D7</accession>
<dbReference type="PROSITE" id="PS50893">
    <property type="entry name" value="ABC_TRANSPORTER_2"/>
    <property type="match status" value="1"/>
</dbReference>
<comment type="caution">
    <text evidence="6">The sequence shown here is derived from an EMBL/GenBank/DDBJ whole genome shotgun (WGS) entry which is preliminary data.</text>
</comment>
<sequence length="256" mass="28829">MLEVKGLKKTFKMSKKQQKIEKTKEKIKVAVADVSFDARPGEILGILGANGAGKTTTLRILASVIKADEGQVCLDGADITGNLMDYRRHIGFLTSELKLEDYFTPNYLFDYFSKLYGVGEEQAAQRKKELFEKFGIDKFAEVKVADMSTGMKQKISLVISIVHNPDIIIFDEPTNGLDVITERIVVNFLKELREQGKCIIISSHIFSLIEKICDRVVIIIRGKSVCCDTLENVMAGQPLEDRFFELYENMEGKADE</sequence>
<dbReference type="SUPFAM" id="SSF52540">
    <property type="entry name" value="P-loop containing nucleoside triphosphate hydrolases"/>
    <property type="match status" value="1"/>
</dbReference>
<comment type="similarity">
    <text evidence="1">Belongs to the ABC transporter superfamily.</text>
</comment>
<dbReference type="InterPro" id="IPR027417">
    <property type="entry name" value="P-loop_NTPase"/>
</dbReference>
<dbReference type="InterPro" id="IPR050763">
    <property type="entry name" value="ABC_transporter_ATP-binding"/>
</dbReference>
<protein>
    <submittedName>
        <fullName evidence="6">ATP-binding cassette domain-containing protein</fullName>
    </submittedName>
</protein>
<dbReference type="InterPro" id="IPR003593">
    <property type="entry name" value="AAA+_ATPase"/>
</dbReference>
<evidence type="ECO:0000256" key="1">
    <source>
        <dbReference type="ARBA" id="ARBA00005417"/>
    </source>
</evidence>
<organism evidence="6 7">
    <name type="scientific">Lachnospira intestinalis</name>
    <dbReference type="NCBI Taxonomy" id="3133158"/>
    <lineage>
        <taxon>Bacteria</taxon>
        <taxon>Bacillati</taxon>
        <taxon>Bacillota</taxon>
        <taxon>Clostridia</taxon>
        <taxon>Lachnospirales</taxon>
        <taxon>Lachnospiraceae</taxon>
        <taxon>Lachnospira</taxon>
    </lineage>
</organism>
<evidence type="ECO:0000256" key="4">
    <source>
        <dbReference type="ARBA" id="ARBA00022840"/>
    </source>
</evidence>
<gene>
    <name evidence="6" type="ORF">WMO37_04775</name>
</gene>
<reference evidence="6" key="1">
    <citation type="submission" date="2024-03" db="EMBL/GenBank/DDBJ databases">
        <title>Human intestinal bacterial collection.</title>
        <authorList>
            <person name="Pauvert C."/>
            <person name="Hitch T.C.A."/>
            <person name="Clavel T."/>
        </authorList>
    </citation>
    <scope>NUCLEOTIDE SEQUENCE [LARGE SCALE GENOMIC DNA]</scope>
    <source>
        <strain evidence="6">CLA-AA-H89B</strain>
    </source>
</reference>
<dbReference type="EMBL" id="JBBMFS010000003">
    <property type="protein sequence ID" value="MEQ2554333.1"/>
    <property type="molecule type" value="Genomic_DNA"/>
</dbReference>
<dbReference type="PANTHER" id="PTHR42711:SF5">
    <property type="entry name" value="ABC TRANSPORTER ATP-BINDING PROTEIN NATA"/>
    <property type="match status" value="1"/>
</dbReference>
<proteinExistence type="inferred from homology"/>
<dbReference type="GO" id="GO:0005524">
    <property type="term" value="F:ATP binding"/>
    <property type="evidence" value="ECO:0007669"/>
    <property type="project" value="UniProtKB-KW"/>
</dbReference>
<name>A0ABV1H4D7_9FIRM</name>
<dbReference type="InterPro" id="IPR003439">
    <property type="entry name" value="ABC_transporter-like_ATP-bd"/>
</dbReference>
<keyword evidence="4 6" id="KW-0067">ATP-binding</keyword>
<evidence type="ECO:0000259" key="5">
    <source>
        <dbReference type="PROSITE" id="PS50893"/>
    </source>
</evidence>
<dbReference type="Gene3D" id="3.40.50.300">
    <property type="entry name" value="P-loop containing nucleotide triphosphate hydrolases"/>
    <property type="match status" value="1"/>
</dbReference>
<dbReference type="SMART" id="SM00382">
    <property type="entry name" value="AAA"/>
    <property type="match status" value="1"/>
</dbReference>
<dbReference type="Proteomes" id="UP001546774">
    <property type="component" value="Unassembled WGS sequence"/>
</dbReference>
<evidence type="ECO:0000313" key="7">
    <source>
        <dbReference type="Proteomes" id="UP001546774"/>
    </source>
</evidence>
<keyword evidence="7" id="KW-1185">Reference proteome</keyword>
<feature type="domain" description="ABC transporter" evidence="5">
    <location>
        <begin position="15"/>
        <end position="246"/>
    </location>
</feature>
<dbReference type="Pfam" id="PF00005">
    <property type="entry name" value="ABC_tran"/>
    <property type="match status" value="1"/>
</dbReference>
<keyword evidence="2" id="KW-0813">Transport</keyword>
<dbReference type="PANTHER" id="PTHR42711">
    <property type="entry name" value="ABC TRANSPORTER ATP-BINDING PROTEIN"/>
    <property type="match status" value="1"/>
</dbReference>
<evidence type="ECO:0000256" key="3">
    <source>
        <dbReference type="ARBA" id="ARBA00022741"/>
    </source>
</evidence>
<keyword evidence="3" id="KW-0547">Nucleotide-binding</keyword>
<evidence type="ECO:0000313" key="6">
    <source>
        <dbReference type="EMBL" id="MEQ2554333.1"/>
    </source>
</evidence>
<evidence type="ECO:0000256" key="2">
    <source>
        <dbReference type="ARBA" id="ARBA00022448"/>
    </source>
</evidence>